<keyword evidence="4" id="KW-1185">Reference proteome</keyword>
<keyword evidence="2" id="KW-0812">Transmembrane</keyword>
<sequence>MRPNEEEKVRRLVSVGSTVVGLLCYAYSTNFIHLFGEWNWWKIFLYLLFSCLVCLAVLFHKAWNIIPHQHERLSKFLVLTSSTVFLFFSDRASNGESDAYGVISYVAFAVMSLGCRFSELLTVFTGALIVQLMGIKLFLGAVGVVLCFIFIVPAPYFVETQGQSQPSNQFQSSSQDEHQQVIVDIDPRVEDEESVEAKTRESKVEDDEVRQRPATTTESTGEDEKVETKADDFINKFNKQQLKLQRTRSSIRYKEMLKANWGKD</sequence>
<keyword evidence="2" id="KW-1133">Transmembrane helix</keyword>
<proteinExistence type="predicted"/>
<protein>
    <recommendedName>
        <fullName evidence="5">Transmembrane protein</fullName>
    </recommendedName>
</protein>
<name>A0A445AUN7_ARAHY</name>
<feature type="transmembrane region" description="Helical" evidence="2">
    <location>
        <begin position="12"/>
        <end position="28"/>
    </location>
</feature>
<evidence type="ECO:0000313" key="4">
    <source>
        <dbReference type="Proteomes" id="UP000289738"/>
    </source>
</evidence>
<feature type="transmembrane region" description="Helical" evidence="2">
    <location>
        <begin position="137"/>
        <end position="158"/>
    </location>
</feature>
<organism evidence="3 4">
    <name type="scientific">Arachis hypogaea</name>
    <name type="common">Peanut</name>
    <dbReference type="NCBI Taxonomy" id="3818"/>
    <lineage>
        <taxon>Eukaryota</taxon>
        <taxon>Viridiplantae</taxon>
        <taxon>Streptophyta</taxon>
        <taxon>Embryophyta</taxon>
        <taxon>Tracheophyta</taxon>
        <taxon>Spermatophyta</taxon>
        <taxon>Magnoliopsida</taxon>
        <taxon>eudicotyledons</taxon>
        <taxon>Gunneridae</taxon>
        <taxon>Pentapetalae</taxon>
        <taxon>rosids</taxon>
        <taxon>fabids</taxon>
        <taxon>Fabales</taxon>
        <taxon>Fabaceae</taxon>
        <taxon>Papilionoideae</taxon>
        <taxon>50 kb inversion clade</taxon>
        <taxon>dalbergioids sensu lato</taxon>
        <taxon>Dalbergieae</taxon>
        <taxon>Pterocarpus clade</taxon>
        <taxon>Arachis</taxon>
    </lineage>
</organism>
<comment type="caution">
    <text evidence="3">The sequence shown here is derived from an EMBL/GenBank/DDBJ whole genome shotgun (WGS) entry which is preliminary data.</text>
</comment>
<feature type="region of interest" description="Disordered" evidence="1">
    <location>
        <begin position="190"/>
        <end position="229"/>
    </location>
</feature>
<keyword evidence="2" id="KW-0472">Membrane</keyword>
<dbReference type="Pfam" id="PF05553">
    <property type="entry name" value="DUF761"/>
    <property type="match status" value="1"/>
</dbReference>
<gene>
    <name evidence="3" type="ORF">Ahy_B01g054986</name>
</gene>
<evidence type="ECO:0008006" key="5">
    <source>
        <dbReference type="Google" id="ProtNLM"/>
    </source>
</evidence>
<feature type="transmembrane region" description="Helical" evidence="2">
    <location>
        <begin position="102"/>
        <end position="130"/>
    </location>
</feature>
<feature type="transmembrane region" description="Helical" evidence="2">
    <location>
        <begin position="40"/>
        <end position="60"/>
    </location>
</feature>
<evidence type="ECO:0000256" key="2">
    <source>
        <dbReference type="SAM" id="Phobius"/>
    </source>
</evidence>
<reference evidence="3 4" key="1">
    <citation type="submission" date="2019-01" db="EMBL/GenBank/DDBJ databases">
        <title>Sequencing of cultivated peanut Arachis hypogaea provides insights into genome evolution and oil improvement.</title>
        <authorList>
            <person name="Chen X."/>
        </authorList>
    </citation>
    <scope>NUCLEOTIDE SEQUENCE [LARGE SCALE GENOMIC DNA]</scope>
    <source>
        <strain evidence="4">cv. Fuhuasheng</strain>
        <tissue evidence="3">Leaves</tissue>
    </source>
</reference>
<dbReference type="EMBL" id="SDMP01000011">
    <property type="protein sequence ID" value="RYR30154.1"/>
    <property type="molecule type" value="Genomic_DNA"/>
</dbReference>
<feature type="transmembrane region" description="Helical" evidence="2">
    <location>
        <begin position="72"/>
        <end position="90"/>
    </location>
</feature>
<dbReference type="AlphaFoldDB" id="A0A445AUN7"/>
<evidence type="ECO:0000313" key="3">
    <source>
        <dbReference type="EMBL" id="RYR30154.1"/>
    </source>
</evidence>
<evidence type="ECO:0000256" key="1">
    <source>
        <dbReference type="SAM" id="MobiDB-lite"/>
    </source>
</evidence>
<dbReference type="InterPro" id="IPR008480">
    <property type="entry name" value="DUF761_pln"/>
</dbReference>
<accession>A0A445AUN7</accession>
<dbReference type="Proteomes" id="UP000289738">
    <property type="component" value="Chromosome B01"/>
</dbReference>